<reference evidence="1" key="1">
    <citation type="submission" date="2023-03" db="EMBL/GenBank/DDBJ databases">
        <title>Andean soil-derived lignocellulolytic bacterial consortium as a source of novel taxa and putative plastic-active enzymes.</title>
        <authorList>
            <person name="Diaz-Garcia L."/>
            <person name="Chuvochina M."/>
            <person name="Feuerriegel G."/>
            <person name="Bunk B."/>
            <person name="Sproer C."/>
            <person name="Streit W.R."/>
            <person name="Rodriguez L.M."/>
            <person name="Overmann J."/>
            <person name="Jimenez D.J."/>
        </authorList>
    </citation>
    <scope>NUCLEOTIDE SEQUENCE</scope>
    <source>
        <strain evidence="1">MAG 7</strain>
    </source>
</reference>
<dbReference type="AlphaFoldDB" id="A0AAJ5WUI5"/>
<evidence type="ECO:0000313" key="2">
    <source>
        <dbReference type="Proteomes" id="UP001220610"/>
    </source>
</evidence>
<name>A0AAJ5WUI5_9BACT</name>
<proteinExistence type="predicted"/>
<dbReference type="PROSITE" id="PS51257">
    <property type="entry name" value="PROKAR_LIPOPROTEIN"/>
    <property type="match status" value="1"/>
</dbReference>
<protein>
    <submittedName>
        <fullName evidence="1">Uncharacterized protein</fullName>
    </submittedName>
</protein>
<dbReference type="EMBL" id="CP119311">
    <property type="protein sequence ID" value="WEK37381.1"/>
    <property type="molecule type" value="Genomic_DNA"/>
</dbReference>
<dbReference type="Proteomes" id="UP001220610">
    <property type="component" value="Chromosome"/>
</dbReference>
<sequence length="62" mass="6862">MRTARQLFLVVFSFFLLTGGSSCKVWNNLFGPKYGCPGSGKNMGAERLMSGEKVPKAKKFRS</sequence>
<evidence type="ECO:0000313" key="1">
    <source>
        <dbReference type="EMBL" id="WEK37381.1"/>
    </source>
</evidence>
<organism evidence="1 2">
    <name type="scientific">Candidatus Pseudobacter hemicellulosilyticus</name>
    <dbReference type="NCBI Taxonomy" id="3121375"/>
    <lineage>
        <taxon>Bacteria</taxon>
        <taxon>Pseudomonadati</taxon>
        <taxon>Bacteroidota</taxon>
        <taxon>Chitinophagia</taxon>
        <taxon>Chitinophagales</taxon>
        <taxon>Chitinophagaceae</taxon>
        <taxon>Pseudobacter</taxon>
    </lineage>
</organism>
<accession>A0AAJ5WUI5</accession>
<gene>
    <name evidence="1" type="ORF">P0Y53_07700</name>
</gene>